<dbReference type="RefSeq" id="WP_062834945.1">
    <property type="nucleotide sequence ID" value="NZ_BCNV01000001.1"/>
</dbReference>
<dbReference type="Proteomes" id="UP000069697">
    <property type="component" value="Unassembled WGS sequence"/>
</dbReference>
<reference evidence="1 2" key="1">
    <citation type="journal article" date="2016" name="Genome Announc.">
        <title>Draft Genome Sequence of Paenibacillus amylolyticus Heshi-A3, Isolated from Fermented Rice Bran in a Japanese Fermented Seafood Dish.</title>
        <authorList>
            <person name="Akuzawa S."/>
            <person name="Nagaoka J."/>
            <person name="Kanekatsu M."/>
            <person name="Kubota E."/>
            <person name="Ohtake R."/>
            <person name="Suzuki T."/>
            <person name="Kanesaki Y."/>
        </authorList>
    </citation>
    <scope>NUCLEOTIDE SEQUENCE [LARGE SCALE GENOMIC DNA]</scope>
    <source>
        <strain evidence="1 2">Heshi-A3</strain>
    </source>
</reference>
<organism evidence="1 2">
    <name type="scientific">Paenibacillus amylolyticus</name>
    <dbReference type="NCBI Taxonomy" id="1451"/>
    <lineage>
        <taxon>Bacteria</taxon>
        <taxon>Bacillati</taxon>
        <taxon>Bacillota</taxon>
        <taxon>Bacilli</taxon>
        <taxon>Bacillales</taxon>
        <taxon>Paenibacillaceae</taxon>
        <taxon>Paenibacillus</taxon>
    </lineage>
</organism>
<name>A0A100VMB6_PAEAM</name>
<dbReference type="EMBL" id="BCNV01000001">
    <property type="protein sequence ID" value="GAS82393.1"/>
    <property type="molecule type" value="Genomic_DNA"/>
</dbReference>
<proteinExistence type="predicted"/>
<comment type="caution">
    <text evidence="1">The sequence shown here is derived from an EMBL/GenBank/DDBJ whole genome shotgun (WGS) entry which is preliminary data.</text>
</comment>
<protein>
    <submittedName>
        <fullName evidence="1">Uncharacterized protein</fullName>
    </submittedName>
</protein>
<reference evidence="2" key="2">
    <citation type="submission" date="2016-01" db="EMBL/GenBank/DDBJ databases">
        <title>Draft Genome Sequence of Paenibacillus amylolyticus Heshi-A3 that Was Isolated from Fermented Rice Bran with Aging Salted Mackerel, Which Was Named Heshiko as Traditional Fermented Seafood in Japan.</title>
        <authorList>
            <person name="Akuzawa S."/>
            <person name="Nakagawa J."/>
            <person name="Kanekatsu T."/>
            <person name="Kubota E."/>
            <person name="Ohtake R."/>
            <person name="Suzuki T."/>
            <person name="Kanesaki Y."/>
        </authorList>
    </citation>
    <scope>NUCLEOTIDE SEQUENCE [LARGE SCALE GENOMIC DNA]</scope>
    <source>
        <strain evidence="2">Heshi-A3</strain>
    </source>
</reference>
<gene>
    <name evidence="1" type="ORF">PAHA3_2467</name>
</gene>
<evidence type="ECO:0000313" key="2">
    <source>
        <dbReference type="Proteomes" id="UP000069697"/>
    </source>
</evidence>
<sequence>MSLQLLDAVQHALKGDAELMELLELDSSSPSKEVVKRLTKGMEPEITVSNETVPHICQYVMPGRFSPNQLVFEGKFCLDFYAGTGYSAKELFERAFRVLHDKRITMPGWATYLCLLTYDADFATGIQGVKGYKAIFDVDYLRMN</sequence>
<accession>A0A100VMB6</accession>
<dbReference type="AlphaFoldDB" id="A0A100VMB6"/>
<evidence type="ECO:0000313" key="1">
    <source>
        <dbReference type="EMBL" id="GAS82393.1"/>
    </source>
</evidence>